<keyword evidence="8 17" id="KW-1133">Transmembrane helix</keyword>
<keyword evidence="11 14" id="KW-1015">Disulfide bond</keyword>
<evidence type="ECO:0000259" key="25">
    <source>
        <dbReference type="PROSITE" id="PS51828"/>
    </source>
</evidence>
<dbReference type="Gene3D" id="3.80.10.10">
    <property type="entry name" value="Ribonuclease Inhibitor"/>
    <property type="match status" value="2"/>
</dbReference>
<dbReference type="SMART" id="SM00059">
    <property type="entry name" value="FN2"/>
    <property type="match status" value="1"/>
</dbReference>
<organism evidence="26 27">
    <name type="scientific">Actinia tenebrosa</name>
    <name type="common">Australian red waratah sea anemone</name>
    <dbReference type="NCBI Taxonomy" id="6105"/>
    <lineage>
        <taxon>Eukaryota</taxon>
        <taxon>Metazoa</taxon>
        <taxon>Cnidaria</taxon>
        <taxon>Anthozoa</taxon>
        <taxon>Hexacorallia</taxon>
        <taxon>Actiniaria</taxon>
        <taxon>Actiniidae</taxon>
        <taxon>Actinia</taxon>
    </lineage>
</organism>
<dbReference type="InterPro" id="IPR035914">
    <property type="entry name" value="Sperma_CUB_dom_sf"/>
</dbReference>
<dbReference type="PROSITE" id="PS00740">
    <property type="entry name" value="MAM_1"/>
    <property type="match status" value="1"/>
</dbReference>
<evidence type="ECO:0000256" key="4">
    <source>
        <dbReference type="ARBA" id="ARBA00022692"/>
    </source>
</evidence>
<dbReference type="SUPFAM" id="SSF52058">
    <property type="entry name" value="L domain-like"/>
    <property type="match status" value="1"/>
</dbReference>
<dbReference type="InterPro" id="IPR036943">
    <property type="entry name" value="FN_type2_sf"/>
</dbReference>
<feature type="disulfide bond" evidence="14">
    <location>
        <begin position="1123"/>
        <end position="1141"/>
    </location>
</feature>
<dbReference type="InterPro" id="IPR036055">
    <property type="entry name" value="LDL_receptor-like_sf"/>
</dbReference>
<keyword evidence="3" id="KW-0433">Leucine-rich repeat</keyword>
<dbReference type="PROSITE" id="PS51092">
    <property type="entry name" value="FN2_2"/>
    <property type="match status" value="1"/>
</dbReference>
<dbReference type="PROSITE" id="PS51450">
    <property type="entry name" value="LRR"/>
    <property type="match status" value="3"/>
</dbReference>
<evidence type="ECO:0000259" key="19">
    <source>
        <dbReference type="PROSITE" id="PS50011"/>
    </source>
</evidence>
<dbReference type="PROSITE" id="PS50041">
    <property type="entry name" value="C_TYPE_LECTIN_2"/>
    <property type="match status" value="1"/>
</dbReference>
<feature type="transmembrane region" description="Helical" evidence="17">
    <location>
        <begin position="2774"/>
        <end position="2801"/>
    </location>
</feature>
<feature type="domain" description="Protein kinase" evidence="19">
    <location>
        <begin position="3008"/>
        <end position="3244"/>
    </location>
</feature>
<dbReference type="PROSITE" id="PS50068">
    <property type="entry name" value="LDLRA_2"/>
    <property type="match status" value="3"/>
</dbReference>
<dbReference type="CDD" id="cd00112">
    <property type="entry name" value="LDLa"/>
    <property type="match status" value="3"/>
</dbReference>
<evidence type="ECO:0000256" key="5">
    <source>
        <dbReference type="ARBA" id="ARBA00022723"/>
    </source>
</evidence>
<dbReference type="GO" id="GO:0008528">
    <property type="term" value="F:G protein-coupled peptide receptor activity"/>
    <property type="evidence" value="ECO:0007669"/>
    <property type="project" value="TreeGrafter"/>
</dbReference>
<accession>A0A6P8IYB4</accession>
<dbReference type="PROSITE" id="PS01209">
    <property type="entry name" value="LDLRA_1"/>
    <property type="match status" value="2"/>
</dbReference>
<evidence type="ECO:0000256" key="1">
    <source>
        <dbReference type="ARBA" id="ARBA00004651"/>
    </source>
</evidence>
<evidence type="ECO:0000256" key="9">
    <source>
        <dbReference type="ARBA" id="ARBA00023040"/>
    </source>
</evidence>
<feature type="transmembrane region" description="Helical" evidence="17">
    <location>
        <begin position="2822"/>
        <end position="2845"/>
    </location>
</feature>
<feature type="disulfide bond" evidence="14">
    <location>
        <begin position="1099"/>
        <end position="1114"/>
    </location>
</feature>
<dbReference type="Proteomes" id="UP000515163">
    <property type="component" value="Unplaced"/>
</dbReference>
<keyword evidence="9" id="KW-0297">G-protein coupled receptor</keyword>
<dbReference type="GeneID" id="116305127"/>
<dbReference type="Pfam" id="PF13385">
    <property type="entry name" value="Laminin_G_3"/>
    <property type="match status" value="1"/>
</dbReference>
<feature type="domain" description="MAM" evidence="21">
    <location>
        <begin position="1"/>
        <end position="81"/>
    </location>
</feature>
<dbReference type="PROSITE" id="PS51820">
    <property type="entry name" value="PA14"/>
    <property type="match status" value="1"/>
</dbReference>
<feature type="transmembrane region" description="Helical" evidence="17">
    <location>
        <begin position="2677"/>
        <end position="2698"/>
    </location>
</feature>
<feature type="domain" description="MAM" evidence="21">
    <location>
        <begin position="1220"/>
        <end position="1378"/>
    </location>
</feature>
<dbReference type="Pfam" id="PF00057">
    <property type="entry name" value="Ldl_recept_a"/>
    <property type="match status" value="2"/>
</dbReference>
<dbReference type="SMART" id="SM00137">
    <property type="entry name" value="MAM"/>
    <property type="match status" value="2"/>
</dbReference>
<dbReference type="InterPro" id="IPR017452">
    <property type="entry name" value="GPCR_Rhodpsn_7TM"/>
</dbReference>
<evidence type="ECO:0000259" key="23">
    <source>
        <dbReference type="PROSITE" id="PS51092"/>
    </source>
</evidence>
<evidence type="ECO:0000256" key="11">
    <source>
        <dbReference type="ARBA" id="ARBA00023157"/>
    </source>
</evidence>
<dbReference type="PROSITE" id="PS50011">
    <property type="entry name" value="PROTEIN_KINASE_DOM"/>
    <property type="match status" value="1"/>
</dbReference>
<dbReference type="InterPro" id="IPR000562">
    <property type="entry name" value="FN_type2_dom"/>
</dbReference>
<protein>
    <submittedName>
        <fullName evidence="27">Uncharacterized protein LOC116305127 isoform X1</fullName>
    </submittedName>
</protein>
<proteinExistence type="predicted"/>
<dbReference type="Gene3D" id="1.20.1070.10">
    <property type="entry name" value="Rhodopsin 7-helix transmembrane proteins"/>
    <property type="match status" value="1"/>
</dbReference>
<dbReference type="InterPro" id="IPR002172">
    <property type="entry name" value="LDrepeatLR_classA_rpt"/>
</dbReference>
<dbReference type="InterPro" id="IPR000719">
    <property type="entry name" value="Prot_kinase_dom"/>
</dbReference>
<dbReference type="SMART" id="SM00034">
    <property type="entry name" value="CLECT"/>
    <property type="match status" value="2"/>
</dbReference>
<dbReference type="InterPro" id="IPR016186">
    <property type="entry name" value="C-type_lectin-like/link_sf"/>
</dbReference>
<feature type="domain" description="Pentraxin (PTX)" evidence="25">
    <location>
        <begin position="1861"/>
        <end position="2067"/>
    </location>
</feature>
<dbReference type="PRINTS" id="PR00020">
    <property type="entry name" value="MAMDOMAIN"/>
</dbReference>
<dbReference type="SMART" id="SM01381">
    <property type="entry name" value="7TM_GPCR_Srsx"/>
    <property type="match status" value="1"/>
</dbReference>
<dbReference type="GO" id="GO:0046872">
    <property type="term" value="F:metal ion binding"/>
    <property type="evidence" value="ECO:0007669"/>
    <property type="project" value="UniProtKB-KW"/>
</dbReference>
<dbReference type="CDD" id="cd15137">
    <property type="entry name" value="7tmA_Relaxin_R"/>
    <property type="match status" value="1"/>
</dbReference>
<keyword evidence="2" id="KW-1003">Cell membrane</keyword>
<dbReference type="Pfam" id="PF00040">
    <property type="entry name" value="fn2"/>
    <property type="match status" value="1"/>
</dbReference>
<dbReference type="PANTHER" id="PTHR24372:SF77">
    <property type="entry name" value="G-PROTEIN COUPLED RECEPTORS FAMILY 1 PROFILE DOMAIN-CONTAINING PROTEIN"/>
    <property type="match status" value="1"/>
</dbReference>
<dbReference type="SMART" id="SM00159">
    <property type="entry name" value="PTX"/>
    <property type="match status" value="1"/>
</dbReference>
<dbReference type="FunFam" id="1.20.1070.10:FF:000393">
    <property type="entry name" value="Predicted protein"/>
    <property type="match status" value="1"/>
</dbReference>
<evidence type="ECO:0000256" key="12">
    <source>
        <dbReference type="ARBA" id="ARBA00023170"/>
    </source>
</evidence>
<dbReference type="PANTHER" id="PTHR24372">
    <property type="entry name" value="GLYCOPROTEIN HORMONE RECEPTOR"/>
    <property type="match status" value="1"/>
</dbReference>
<evidence type="ECO:0000256" key="10">
    <source>
        <dbReference type="ARBA" id="ARBA00023136"/>
    </source>
</evidence>
<feature type="disulfide bond" evidence="14">
    <location>
        <begin position="1087"/>
        <end position="1105"/>
    </location>
</feature>
<dbReference type="Gene3D" id="1.10.510.10">
    <property type="entry name" value="Transferase(Phosphotransferase) domain 1"/>
    <property type="match status" value="1"/>
</dbReference>
<name>A0A6P8IYB4_ACTTE</name>
<evidence type="ECO:0000256" key="13">
    <source>
        <dbReference type="ARBA" id="ARBA00023224"/>
    </source>
</evidence>
<dbReference type="SUPFAM" id="SSF56436">
    <property type="entry name" value="C-type lectin-like"/>
    <property type="match status" value="2"/>
</dbReference>
<feature type="domain" description="PA14" evidence="24">
    <location>
        <begin position="630"/>
        <end position="801"/>
    </location>
</feature>
<feature type="domain" description="G-protein coupled receptors family 1 profile" evidence="22">
    <location>
        <begin position="2612"/>
        <end position="2876"/>
    </location>
</feature>
<dbReference type="InterPro" id="IPR011009">
    <property type="entry name" value="Kinase-like_dom_sf"/>
</dbReference>
<evidence type="ECO:0000256" key="17">
    <source>
        <dbReference type="SAM" id="Phobius"/>
    </source>
</evidence>
<dbReference type="GO" id="GO:0009755">
    <property type="term" value="P:hormone-mediated signaling pathway"/>
    <property type="evidence" value="ECO:0007669"/>
    <property type="project" value="TreeGrafter"/>
</dbReference>
<evidence type="ECO:0000256" key="6">
    <source>
        <dbReference type="ARBA" id="ARBA00022737"/>
    </source>
</evidence>
<feature type="compositionally biased region" description="Polar residues" evidence="16">
    <location>
        <begin position="2897"/>
        <end position="2928"/>
    </location>
</feature>
<dbReference type="SUPFAM" id="SSF49854">
    <property type="entry name" value="Spermadhesin, CUB domain"/>
    <property type="match status" value="1"/>
</dbReference>
<dbReference type="SUPFAM" id="SSF81321">
    <property type="entry name" value="Family A G protein-coupled receptor-like"/>
    <property type="match status" value="1"/>
</dbReference>
<dbReference type="SMART" id="SM00365">
    <property type="entry name" value="LRR_SD22"/>
    <property type="match status" value="5"/>
</dbReference>
<feature type="domain" description="Fibronectin type-II" evidence="23">
    <location>
        <begin position="1763"/>
        <end position="1808"/>
    </location>
</feature>
<dbReference type="Pfam" id="PF00629">
    <property type="entry name" value="MAM"/>
    <property type="match status" value="5"/>
</dbReference>
<dbReference type="Pfam" id="PF00431">
    <property type="entry name" value="CUB"/>
    <property type="match status" value="1"/>
</dbReference>
<dbReference type="SUPFAM" id="SSF57440">
    <property type="entry name" value="Kringle-like"/>
    <property type="match status" value="1"/>
</dbReference>
<dbReference type="InterPro" id="IPR013320">
    <property type="entry name" value="ConA-like_dom_sf"/>
</dbReference>
<evidence type="ECO:0000256" key="2">
    <source>
        <dbReference type="ARBA" id="ARBA00022475"/>
    </source>
</evidence>
<dbReference type="InterPro" id="IPR000276">
    <property type="entry name" value="GPCR_Rhodpsn"/>
</dbReference>
<dbReference type="InterPro" id="IPR013806">
    <property type="entry name" value="Kringle-like"/>
</dbReference>
<evidence type="ECO:0000256" key="8">
    <source>
        <dbReference type="ARBA" id="ARBA00022989"/>
    </source>
</evidence>
<dbReference type="InterPro" id="IPR037524">
    <property type="entry name" value="PA14/GLEYA"/>
</dbReference>
<evidence type="ECO:0000259" key="18">
    <source>
        <dbReference type="PROSITE" id="PS01180"/>
    </source>
</evidence>
<feature type="disulfide bond" evidence="14">
    <location>
        <begin position="1135"/>
        <end position="1150"/>
    </location>
</feature>
<dbReference type="PROSITE" id="PS51828">
    <property type="entry name" value="PTX_2"/>
    <property type="match status" value="1"/>
</dbReference>
<dbReference type="CDD" id="cd00037">
    <property type="entry name" value="CLECT"/>
    <property type="match status" value="2"/>
</dbReference>
<dbReference type="SUPFAM" id="SSF49899">
    <property type="entry name" value="Concanavalin A-like lectins/glucanases"/>
    <property type="match status" value="7"/>
</dbReference>
<feature type="transmembrane region" description="Helical" evidence="17">
    <location>
        <begin position="2719"/>
        <end position="2744"/>
    </location>
</feature>
<dbReference type="SMART" id="SM00192">
    <property type="entry name" value="LDLa"/>
    <property type="match status" value="3"/>
</dbReference>
<dbReference type="PROSITE" id="PS01180">
    <property type="entry name" value="CUB"/>
    <property type="match status" value="1"/>
</dbReference>
<dbReference type="CDD" id="cd06263">
    <property type="entry name" value="MAM"/>
    <property type="match status" value="2"/>
</dbReference>
<dbReference type="InterPro" id="IPR023415">
    <property type="entry name" value="LDLR_class-A_CS"/>
</dbReference>
<feature type="domain" description="C-type lectin" evidence="20">
    <location>
        <begin position="368"/>
        <end position="494"/>
    </location>
</feature>
<feature type="domain" description="MAM" evidence="21">
    <location>
        <begin position="2014"/>
        <end position="2192"/>
    </location>
</feature>
<feature type="transmembrane region" description="Helical" evidence="17">
    <location>
        <begin position="2600"/>
        <end position="2619"/>
    </location>
</feature>
<dbReference type="SMART" id="SM00607">
    <property type="entry name" value="FTP"/>
    <property type="match status" value="1"/>
</dbReference>
<gene>
    <name evidence="27" type="primary">LOC116305127</name>
</gene>
<dbReference type="CDD" id="cd00062">
    <property type="entry name" value="FN2"/>
    <property type="match status" value="1"/>
</dbReference>
<dbReference type="SUPFAM" id="SSF57424">
    <property type="entry name" value="LDL receptor-like module"/>
    <property type="match status" value="3"/>
</dbReference>
<dbReference type="InterPro" id="IPR001759">
    <property type="entry name" value="PTX_dom"/>
</dbReference>
<evidence type="ECO:0000259" key="22">
    <source>
        <dbReference type="PROSITE" id="PS50262"/>
    </source>
</evidence>
<evidence type="ECO:0000313" key="26">
    <source>
        <dbReference type="Proteomes" id="UP000515163"/>
    </source>
</evidence>
<evidence type="ECO:0000256" key="14">
    <source>
        <dbReference type="PROSITE-ProRule" id="PRU00124"/>
    </source>
</evidence>
<dbReference type="RefSeq" id="XP_031570825.1">
    <property type="nucleotide sequence ID" value="XM_031714965.1"/>
</dbReference>
<evidence type="ECO:0000256" key="15">
    <source>
        <dbReference type="PROSITE-ProRule" id="PRU00479"/>
    </source>
</evidence>
<feature type="domain" description="CUB" evidence="18">
    <location>
        <begin position="2190"/>
        <end position="2311"/>
    </location>
</feature>
<keyword evidence="5" id="KW-0479">Metal-binding</keyword>
<dbReference type="KEGG" id="aten:116305127"/>
<feature type="region of interest" description="Disordered" evidence="16">
    <location>
        <begin position="2897"/>
        <end position="2964"/>
    </location>
</feature>
<evidence type="ECO:0000256" key="3">
    <source>
        <dbReference type="ARBA" id="ARBA00022614"/>
    </source>
</evidence>
<evidence type="ECO:0000259" key="24">
    <source>
        <dbReference type="PROSITE" id="PS51820"/>
    </source>
</evidence>
<keyword evidence="13" id="KW-0807">Transducer</keyword>
<dbReference type="Gene3D" id="2.60.120.200">
    <property type="match status" value="7"/>
</dbReference>
<dbReference type="CDD" id="cd00041">
    <property type="entry name" value="CUB"/>
    <property type="match status" value="1"/>
</dbReference>
<dbReference type="InterPro" id="IPR016187">
    <property type="entry name" value="CTDL_fold"/>
</dbReference>
<feature type="domain" description="MAM" evidence="21">
    <location>
        <begin position="927"/>
        <end position="1068"/>
    </location>
</feature>
<dbReference type="FunFam" id="2.60.120.290:FF:000005">
    <property type="entry name" value="Procollagen C-endopeptidase enhancer 1"/>
    <property type="match status" value="1"/>
</dbReference>
<dbReference type="Gene3D" id="2.60.120.290">
    <property type="entry name" value="Spermadhesin, CUB domain"/>
    <property type="match status" value="1"/>
</dbReference>
<dbReference type="Gene3D" id="2.10.10.10">
    <property type="entry name" value="Fibronectin, type II, collagen-binding"/>
    <property type="match status" value="1"/>
</dbReference>
<evidence type="ECO:0000259" key="20">
    <source>
        <dbReference type="PROSITE" id="PS50041"/>
    </source>
</evidence>
<keyword evidence="4 17" id="KW-0812">Transmembrane</keyword>
<feature type="disulfide bond" evidence="14">
    <location>
        <begin position="1116"/>
        <end position="1128"/>
    </location>
</feature>
<dbReference type="PROSITE" id="PS50060">
    <property type="entry name" value="MAM_2"/>
    <property type="match status" value="5"/>
</dbReference>
<dbReference type="PROSITE" id="PS50262">
    <property type="entry name" value="G_PROTEIN_RECEP_F1_2"/>
    <property type="match status" value="1"/>
</dbReference>
<dbReference type="Pfam" id="PF13855">
    <property type="entry name" value="LRR_8"/>
    <property type="match status" value="2"/>
</dbReference>
<dbReference type="InterPro" id="IPR032675">
    <property type="entry name" value="LRR_dom_sf"/>
</dbReference>
<dbReference type="GO" id="GO:0004672">
    <property type="term" value="F:protein kinase activity"/>
    <property type="evidence" value="ECO:0007669"/>
    <property type="project" value="InterPro"/>
</dbReference>
<dbReference type="OrthoDB" id="5990060at2759"/>
<dbReference type="SMART" id="SM00042">
    <property type="entry name" value="CUB"/>
    <property type="match status" value="1"/>
</dbReference>
<dbReference type="InterPro" id="IPR001304">
    <property type="entry name" value="C-type_lectin-like"/>
</dbReference>
<comment type="caution">
    <text evidence="15">Lacks conserved residue(s) required for the propagation of feature annotation.</text>
</comment>
<dbReference type="PRINTS" id="PR00237">
    <property type="entry name" value="GPCRRHODOPSN"/>
</dbReference>
<keyword evidence="6" id="KW-0677">Repeat</keyword>
<dbReference type="InterPro" id="IPR000998">
    <property type="entry name" value="MAM_dom"/>
</dbReference>
<dbReference type="Gene3D" id="4.10.400.10">
    <property type="entry name" value="Low-density Lipoprotein Receptor"/>
    <property type="match status" value="3"/>
</dbReference>
<evidence type="ECO:0000256" key="16">
    <source>
        <dbReference type="SAM" id="MobiDB-lite"/>
    </source>
</evidence>
<keyword evidence="10 17" id="KW-0472">Membrane</keyword>
<dbReference type="SUPFAM" id="SSF49785">
    <property type="entry name" value="Galactose-binding domain-like"/>
    <property type="match status" value="1"/>
</dbReference>
<keyword evidence="26" id="KW-1185">Reference proteome</keyword>
<dbReference type="GO" id="GO:0005886">
    <property type="term" value="C:plasma membrane"/>
    <property type="evidence" value="ECO:0007669"/>
    <property type="project" value="UniProtKB-SubCell"/>
</dbReference>
<dbReference type="Gene3D" id="2.60.120.260">
    <property type="entry name" value="Galactose-binding domain-like"/>
    <property type="match status" value="1"/>
</dbReference>
<dbReference type="Gene3D" id="3.10.100.10">
    <property type="entry name" value="Mannose-Binding Protein A, subunit A"/>
    <property type="match status" value="2"/>
</dbReference>
<keyword evidence="12" id="KW-0675">Receptor</keyword>
<evidence type="ECO:0000313" key="27">
    <source>
        <dbReference type="RefSeq" id="XP_031570825.1"/>
    </source>
</evidence>
<reference evidence="27" key="1">
    <citation type="submission" date="2025-08" db="UniProtKB">
        <authorList>
            <consortium name="RefSeq"/>
        </authorList>
    </citation>
    <scope>IDENTIFICATION</scope>
    <source>
        <tissue evidence="27">Tentacle</tissue>
    </source>
</reference>
<evidence type="ECO:0000256" key="7">
    <source>
        <dbReference type="ARBA" id="ARBA00022837"/>
    </source>
</evidence>
<feature type="transmembrane region" description="Helical" evidence="17">
    <location>
        <begin position="2857"/>
        <end position="2878"/>
    </location>
</feature>
<dbReference type="InterPro" id="IPR000859">
    <property type="entry name" value="CUB_dom"/>
</dbReference>
<dbReference type="InterPro" id="IPR006585">
    <property type="entry name" value="FTP1"/>
</dbReference>
<dbReference type="InterPro" id="IPR008979">
    <property type="entry name" value="Galactose-bd-like_sf"/>
</dbReference>
<dbReference type="Pfam" id="PF00354">
    <property type="entry name" value="Pentaxin"/>
    <property type="match status" value="1"/>
</dbReference>
<dbReference type="InterPro" id="IPR001611">
    <property type="entry name" value="Leu-rich_rpt"/>
</dbReference>
<sequence length="3244" mass="370535">MTFMYHMYGINMGTVMVYIKINGTLRPVWIKSRNQFNRWRKTTVYLDEKQKFQVVIEGIVGTSKNNAAIDEMTFTKGQCQLISVRWVHVYYKMETSHSSFKIHTSISFVYDDWTYDFSFTAKQTQTSPDEVLYFIYPEPVCTKEVASNKFSTADLKCIPIEFFYGSKRKAVGQSKILLMRRSDRLPSDGIALEGDKKCCQEAIKGFFYAKTTKFRSSACLPGWHFVAPSCIRLITTKLDWVYSNDACRRRGGKLATPKTTNEFMNYFHNYFKPLVFMGVDILYQRFFVGVEATDGHRWLWINNKETAKDFRLNNESKSSIGKCGVLLKDHSRNEWTLKAVSCNSKLSSYLCMKSASQSLQCEKGWIRANTACFRFEISKVHRTWYEARQICRHKNGLLAVLSSKSIIRSLGASLDFFVTGKQVSKDIKMFVGLKYVPDFRWTEDKEPVLNSMWFPGQPDLFKLPKSSCGAIKFTRFGWRLVQVNCGEPSGLICQQDERNLAYQRPVRTNASASFGRPTLATDGSYATCFATTKGSQPWLEVDLRKPFFIKKVIITNRRDCCFQDNELGVTLGRRGSTSQLCPMRTNVFLSKSTIFVCSQQLKVRYVTIQALKLDNLTLCEVMVTATERKQDFKGVFQEVWHHVSSYSVDKLRLDDRFPSQPEKIARIKDFDAPVYNLIYYGQSLTTYLQVPVSGEYVFYAACNDACELWIDNATESTLNEGQSLTFHSSKAKILDLYYKNFVGHNVWDRYPDKQTSLPIFLSKCNLYKLEMLMKQDSSTDCASAGMRLPNGTFERPIPMKRLFYVRPGYRNISFNFIGYDGNRIITVASNRLIDVKASYEYCCLGVYCPVCPVKVYLQLDDKVFLVNETLSMNCNTSHIFEFKLSLLKRPKSYPIKIRFSFVDEENSREQDLTVGELVIYAKTKFECNYIKDTCSWKNGNIAMHNQWNFTKGNEGYYLSASEFHTSAWLESAWIPNDEVTNVLGWCLSFYFLLPSTSQLQVILKTPSNHNGSAIWSLSGFQSKNWSIAQISWKSKESIKLNFLGKSMAVHGLGVGIDSLSLVASSCPRLPIHSEPGYKCKNDTEFQCANGQCINKELVCDGDAFCSDGSDETNCKCFSHQFSCSNGECIEASQLCNGNEDCVDGSDESRCTDEDRCDASSFQCVSGSCVPWSQTCDGDYQCDDETDEPEICGSSSCPINNMSCSALDNVTFGVECDNSNAHCDFEKGLCSLSHDPEGEFQWQIRSGSTPTQRTGPNFDHTTLNQTGKYVYIEASDKNPGKRALLLSDYLEGEEPVCIRFWYHMKGIHIGTLNIYSKRNSSRQLLWTRSGNKGDKWLYGQIGYNSTETFKILFEGTIGRGSRGDIALDDLTIAYDNCTTLDHEGQYVVCLNFIVQLFCNFDEHTCGWRNSPGWTMSRFGNRPVSHDWQQKLGGYLYLSSSGIGSWETLTSPIISTNDNIACITLWFYIYTGRKLGSEIRLSIKSKNKVKRLWINSTDTHWQYSQIPLTSNSDFQLIIEGRKTTERSLVLLDDITLSKESCDRIPKAELHHPASSLNAEKYWKLDGTDKDLRSFGFMVYKEDGGRMAACFDGKTTHLETPAIDFHARSFSITCWVKVEDPNLMSHIYSDWSHPFQFRLYAYKGFLIVVLRGRSNNAAIINLVYLHIRIPSGEWTFTGFSWNRQTKRAVLFRDQYSKQKTVDKNIKNINLRVTNHTFYEIGFKKDSGQRFRGCLRDLTVFGYAISVGEMLFRYMPSSTLCPIRQTLSGECCFFPFIFNGKLYHHCFKGKYGTWCSLTPNYDRDRKWGYCQVDAECRTVDDGWCGWQTVANISTPWKQVKDHDMRKTKTEIDNMFNSTNWSHTTNNRTNDYEVHFPKNHADYINITNIPDMTSFTICMWLRTNDTSPGTPFIYRVRYEEVGKHVLAIGLVDYTGITVFVGEHRSGKTNWKLNLGIWIHVCLRWISNDGTMHFNRENDYSRGIVYAKGEKIPGKGELIVGVTSSYARFVGEGVGQFVGDISDFNYWNWFLSNEDVNLRSVGCGLKTIPPHISWELLKSFFVGGPLVKQPATCKDSRHPRVLLNLLNTNGEYSTSTTFLSPLFPSSFTQYGLCLRFAYLIYSHVNQELLVFQHLKVDNFAARLVWAVNESGETNVWGYARASIAGVSSYKLSFQATTGNLPGYIAIKGIQVMNGYCTSKPAESHKVNSQRFTSPTGYVQSPFFPGYYGPSSTYRWHITVESQSIIRLYFVSFILEDHPECTKDYVSVYSMDLNTRIGKYCGIRHPNFVDSTGNVMIVVFKSDSNVERQGFKLLYNSRPARKRRKETCISYKGCPVGCHCSLMSSNNKWLVIKSQDTSILSAIPSDIPKETKLLLLANNRIYRIMNDFTSSARNLEYIDLSNNIITHMQESALEQLKSLKVVRMNKNFLRSLPSEAFPSTNQLSTLDLSSNLLTTIEPTFLRPLTSLRVLSLRSNKITFLNERVFEKNSNLTTLYLNFNQIEKIPELLFSHLQQLKILYLNDNKIKTFTSKMFSKLTSIEKLYLQHNYPLHLSPEIFSRLQNLKELHVDGFFLCCYAKKAIPNVKCISPKDFFSSCSDLMKNKTLQIFIWILGLSALLGNVFVVILRSIIKEDNKVHSFLLTNLAIADFLMGVYLLIIAIKDVEFQGEYFRHDSTWRTGNICKFAGGLSLLSSEVSVLFLTFITADRLKNIVFPFRSRKLNLKSARLIAAAIWIVGIVLSVIPMANLSYFYDEKRRVGYYGRSALCLPLQLSRDKLAGWEYSVAIFIVLNLISFVFIAVAYIIIFITVQKSSRSIRSTSIKRESQMAKRMAFIIATDFFCWMPVIIIGILSLLDLFHDPEQQVYAWLAVFVLPVNSSINPILYTFSTPIYKEIIKKNSAFFGSSKTPSTKSGEGTSSTQMKVKTSLQGPTSSNKTGFKKRSNTESRKKKQEPNTSEYATERNFKTHSSRKKKDKTELLTFSNVTIDDAEPDKIKEGMPFGSSCDPEAIFKVVEVPKILLEETNETTGFLVVCTKEQHCLQLMKYMHADEYSNWMKEARIASLFAKTNSKNVIKYCWHAKGEQVKLVIEENTEHVEAASLFISYEYISSVTLEDLLKDNTRSMSFYSLCAIINDLLNALKELHQHSIVHGSIFPGNILIKEYENDPPLQAFLCGFSKARIADQNNKNIHLGENIQQFGAIFETLMKQYWIVNDEINRIIEMCSEHGVITRPTEIKDIIMDTLNYQEHHITSL</sequence>
<dbReference type="Pfam" id="PF22633">
    <property type="entry name" value="F5_F8_type_C_2"/>
    <property type="match status" value="1"/>
</dbReference>
<feature type="domain" description="MAM" evidence="21">
    <location>
        <begin position="1395"/>
        <end position="1541"/>
    </location>
</feature>
<feature type="transmembrane region" description="Helical" evidence="17">
    <location>
        <begin position="2631"/>
        <end position="2653"/>
    </location>
</feature>
<dbReference type="InterPro" id="IPR003591">
    <property type="entry name" value="Leu-rich_rpt_typical-subtyp"/>
</dbReference>
<feature type="disulfide bond" evidence="14">
    <location>
        <begin position="1156"/>
        <end position="1168"/>
    </location>
</feature>
<dbReference type="Pfam" id="PF00001">
    <property type="entry name" value="7tm_1"/>
    <property type="match status" value="1"/>
</dbReference>
<dbReference type="InParanoid" id="A0A6P8IYB4"/>
<dbReference type="GO" id="GO:0005524">
    <property type="term" value="F:ATP binding"/>
    <property type="evidence" value="ECO:0007669"/>
    <property type="project" value="InterPro"/>
</dbReference>
<comment type="subcellular location">
    <subcellularLocation>
        <location evidence="1">Cell membrane</location>
        <topology evidence="1">Multi-pass membrane protein</topology>
    </subcellularLocation>
</comment>
<dbReference type="SUPFAM" id="SSF56112">
    <property type="entry name" value="Protein kinase-like (PK-like)"/>
    <property type="match status" value="1"/>
</dbReference>
<feature type="disulfide bond" evidence="14">
    <location>
        <begin position="1163"/>
        <end position="1181"/>
    </location>
</feature>
<dbReference type="GO" id="GO:0007189">
    <property type="term" value="P:adenylate cyclase-activating G protein-coupled receptor signaling pathway"/>
    <property type="evidence" value="ECO:0007669"/>
    <property type="project" value="TreeGrafter"/>
</dbReference>
<dbReference type="SMART" id="SM00369">
    <property type="entry name" value="LRR_TYP"/>
    <property type="match status" value="7"/>
</dbReference>
<keyword evidence="7" id="KW-0106">Calcium</keyword>
<evidence type="ECO:0000259" key="21">
    <source>
        <dbReference type="PROSITE" id="PS50060"/>
    </source>
</evidence>